<dbReference type="PROSITE" id="PS51318">
    <property type="entry name" value="TAT"/>
    <property type="match status" value="1"/>
</dbReference>
<dbReference type="Pfam" id="PF12849">
    <property type="entry name" value="PBP_like_2"/>
    <property type="match status" value="1"/>
</dbReference>
<gene>
    <name evidence="3" type="ORF">F1193_08135</name>
</gene>
<comment type="caution">
    <text evidence="3">The sequence shown here is derived from an EMBL/GenBank/DDBJ whole genome shotgun (WGS) entry which is preliminary data.</text>
</comment>
<keyword evidence="4" id="KW-1185">Reference proteome</keyword>
<protein>
    <submittedName>
        <fullName evidence="3">PstS family phosphate ABC transporter substrate-binding protein</fullName>
    </submittedName>
</protein>
<evidence type="ECO:0000256" key="1">
    <source>
        <dbReference type="ARBA" id="ARBA00022729"/>
    </source>
</evidence>
<dbReference type="EMBL" id="VWPL01000011">
    <property type="protein sequence ID" value="KAA5601888.1"/>
    <property type="molecule type" value="Genomic_DNA"/>
</dbReference>
<feature type="domain" description="PBP" evidence="2">
    <location>
        <begin position="45"/>
        <end position="325"/>
    </location>
</feature>
<dbReference type="InterPro" id="IPR024370">
    <property type="entry name" value="PBP_domain"/>
</dbReference>
<dbReference type="OrthoDB" id="9790048at2"/>
<dbReference type="InterPro" id="IPR006311">
    <property type="entry name" value="TAT_signal"/>
</dbReference>
<organism evidence="3 4">
    <name type="scientific">Blastochloris sulfoviridis</name>
    <dbReference type="NCBI Taxonomy" id="50712"/>
    <lineage>
        <taxon>Bacteria</taxon>
        <taxon>Pseudomonadati</taxon>
        <taxon>Pseudomonadota</taxon>
        <taxon>Alphaproteobacteria</taxon>
        <taxon>Hyphomicrobiales</taxon>
        <taxon>Blastochloridaceae</taxon>
        <taxon>Blastochloris</taxon>
    </lineage>
</organism>
<dbReference type="Proteomes" id="UP000323886">
    <property type="component" value="Unassembled WGS sequence"/>
</dbReference>
<evidence type="ECO:0000259" key="2">
    <source>
        <dbReference type="Pfam" id="PF12849"/>
    </source>
</evidence>
<keyword evidence="1" id="KW-0732">Signal</keyword>
<proteinExistence type="predicted"/>
<dbReference type="CDD" id="cd13654">
    <property type="entry name" value="PBP2_phosphate_like_2"/>
    <property type="match status" value="1"/>
</dbReference>
<dbReference type="PANTHER" id="PTHR30570:SF1">
    <property type="entry name" value="PHOSPHATE-BINDING PROTEIN PSTS"/>
    <property type="match status" value="1"/>
</dbReference>
<sequence length="363" mass="38600">MSLRPSPPARPLPGPDSQPRRFLVKLTTIASALALVAAGALVSGAAEARDRIQVVGSSTVFPFTTAVAERFGQKFGKAPIVESTGTGGGMKLFCAGVGANTPDASNASRRITQSEFDTCKKNGATPIEVKVGFDGIVLANSKKSREIDITLEQLYLALAAEIPGADGKLVKNPNEKWSDVAPNLPNQKIEVLGPPPTSGTRDAFNEMAMEGGCKSVQKRLGIKIDNKRCMQIRADGAYIEAGENDNIIVQKLDSNPNAFGIFGYSFLEENQDKIQGAKVNGIEDSVDNIASGKYPLSRSLYVYIKKEHLGVIPGLQDFINEYVSEAAFGEDGYLEKKGLVPLPKADREAVAKAARAATGMAGL</sequence>
<name>A0A5M6I259_9HYPH</name>
<evidence type="ECO:0000313" key="4">
    <source>
        <dbReference type="Proteomes" id="UP000323886"/>
    </source>
</evidence>
<accession>A0A5M6I259</accession>
<dbReference type="InterPro" id="IPR050811">
    <property type="entry name" value="Phosphate_ABC_transporter"/>
</dbReference>
<dbReference type="Gene3D" id="3.40.190.10">
    <property type="entry name" value="Periplasmic binding protein-like II"/>
    <property type="match status" value="2"/>
</dbReference>
<reference evidence="3 4" key="1">
    <citation type="submission" date="2019-09" db="EMBL/GenBank/DDBJ databases">
        <title>Draft Whole-Genome sequence of Blastochloris sulfoviridis DSM 729.</title>
        <authorList>
            <person name="Meyer T.E."/>
            <person name="Kyndt J.A."/>
        </authorList>
    </citation>
    <scope>NUCLEOTIDE SEQUENCE [LARGE SCALE GENOMIC DNA]</scope>
    <source>
        <strain evidence="3 4">DSM 729</strain>
    </source>
</reference>
<dbReference type="AlphaFoldDB" id="A0A5M6I259"/>
<evidence type="ECO:0000313" key="3">
    <source>
        <dbReference type="EMBL" id="KAA5601888.1"/>
    </source>
</evidence>
<dbReference type="SUPFAM" id="SSF53850">
    <property type="entry name" value="Periplasmic binding protein-like II"/>
    <property type="match status" value="1"/>
</dbReference>
<dbReference type="PANTHER" id="PTHR30570">
    <property type="entry name" value="PERIPLASMIC PHOSPHATE BINDING COMPONENT OF PHOSPHATE ABC TRANSPORTER"/>
    <property type="match status" value="1"/>
</dbReference>